<evidence type="ECO:0008006" key="4">
    <source>
        <dbReference type="Google" id="ProtNLM"/>
    </source>
</evidence>
<sequence>MSEIEIPDTAAAPPRAHCVADSAGGLTFHVSDWVRPGPAAAPGEAGPVDALVLVRRGADPGAEDEVRLPLASAEDGRPQAALPSTVPLPEGRWDVHVAHGDAEPRRVAPGLNDLRSLVDRRPGPSTSPLSVRIPYPTKHGNLSLRSWRRAPHAEAGEIRAEGGELAVRGRLYRVGNPAEWLAGAVVEARCRRDASRVWTGKPVLEDDTEFSFTLPLAELAEGWKGGEEAWDLWLRPAGPDAAPARLARILDDVPDKKEIFSYPAQPVAAPHGPAKAGPYYTTNNDLAVRVEDA</sequence>
<dbReference type="RefSeq" id="WP_346175899.1">
    <property type="nucleotide sequence ID" value="NZ_BAAASD010000016.1"/>
</dbReference>
<feature type="region of interest" description="Disordered" evidence="1">
    <location>
        <begin position="115"/>
        <end position="134"/>
    </location>
</feature>
<keyword evidence="3" id="KW-1185">Reference proteome</keyword>
<organism evidence="2 3">
    <name type="scientific">Streptomyces cuspidosporus</name>
    <dbReference type="NCBI Taxonomy" id="66882"/>
    <lineage>
        <taxon>Bacteria</taxon>
        <taxon>Bacillati</taxon>
        <taxon>Actinomycetota</taxon>
        <taxon>Actinomycetes</taxon>
        <taxon>Kitasatosporales</taxon>
        <taxon>Streptomycetaceae</taxon>
        <taxon>Streptomyces</taxon>
    </lineage>
</organism>
<reference evidence="2 3" key="1">
    <citation type="journal article" date="2019" name="Int. J. Syst. Evol. Microbiol.">
        <title>The Global Catalogue of Microorganisms (GCM) 10K type strain sequencing project: providing services to taxonomists for standard genome sequencing and annotation.</title>
        <authorList>
            <consortium name="The Broad Institute Genomics Platform"/>
            <consortium name="The Broad Institute Genome Sequencing Center for Infectious Disease"/>
            <person name="Wu L."/>
            <person name="Ma J."/>
        </authorList>
    </citation>
    <scope>NUCLEOTIDE SEQUENCE [LARGE SCALE GENOMIC DNA]</scope>
    <source>
        <strain evidence="2 3">JCM 4316</strain>
    </source>
</reference>
<comment type="caution">
    <text evidence="2">The sequence shown here is derived from an EMBL/GenBank/DDBJ whole genome shotgun (WGS) entry which is preliminary data.</text>
</comment>
<evidence type="ECO:0000313" key="2">
    <source>
        <dbReference type="EMBL" id="GAA2349387.1"/>
    </source>
</evidence>
<dbReference type="EMBL" id="BAAASD010000016">
    <property type="protein sequence ID" value="GAA2349387.1"/>
    <property type="molecule type" value="Genomic_DNA"/>
</dbReference>
<proteinExistence type="predicted"/>
<protein>
    <recommendedName>
        <fullName evidence="4">Transferase</fullName>
    </recommendedName>
</protein>
<gene>
    <name evidence="2" type="ORF">GCM10010246_41300</name>
</gene>
<accession>A0ABN3GDQ1</accession>
<name>A0ABN3GDQ1_9ACTN</name>
<evidence type="ECO:0000313" key="3">
    <source>
        <dbReference type="Proteomes" id="UP001500253"/>
    </source>
</evidence>
<dbReference type="Proteomes" id="UP001500253">
    <property type="component" value="Unassembled WGS sequence"/>
</dbReference>
<evidence type="ECO:0000256" key="1">
    <source>
        <dbReference type="SAM" id="MobiDB-lite"/>
    </source>
</evidence>